<evidence type="ECO:0000256" key="7">
    <source>
        <dbReference type="ARBA" id="ARBA00023136"/>
    </source>
</evidence>
<proteinExistence type="inferred from homology"/>
<keyword evidence="4" id="KW-1003">Cell membrane</keyword>
<feature type="domain" description="ABC transporter" evidence="8">
    <location>
        <begin position="12"/>
        <end position="287"/>
    </location>
</feature>
<keyword evidence="9" id="KW-0378">Hydrolase</keyword>
<evidence type="ECO:0000256" key="2">
    <source>
        <dbReference type="ARBA" id="ARBA00005417"/>
    </source>
</evidence>
<feature type="domain" description="ABC transporter" evidence="8">
    <location>
        <begin position="322"/>
        <end position="571"/>
    </location>
</feature>
<keyword evidence="10" id="KW-1185">Reference proteome</keyword>
<sequence>MSRTGPLELPLLSVEGLEVRFGADEPVVRGVDLTVGRGQTVAVVGESGSGKSTTAAAILGLLSPGGRITAGRITFDGRDIASADRKADQRVLRSIRGREIGYVPQDPMTNLNPVWTVGFQIREALRANRSDRKRGEAWRWGHRPLAGDGSRPWGTDGRNARRRAIQLLAEAGMPDSAKQSGRYPHQLSGGMCQRALIAIGLAGRPRLLIADEPTSALDVTVQRQVLDHLQRLTDELGSALLLITHDLALAAERAEAVVVLHRGAVVESGAAQSILRDPQHEYTRRLVAAAPAFTARDKRAAQIRSRVATRAAEHAGGHDDILVVSELTKIYRESRGVPWRRVEFRAVDQVSFRLRRASTMAIVGESGSGKSTLARMVLGLLQPTSGTVVFDSQQTDKLDRDMTLAFRRRVQPVFQNPYSSLDPMYSVFRAIEEPLRIHRVGDRNQRRQAVRELVEQVALPTSVLGRLPRELSGGQRQRVAIARALALRPDVLVCDEAVSALDVLVQAQILDLLAELQATLGLTYVFISHDLAVIRQIADDVLVMRAGRVVEHAPTEDVFTRPRHEYTQQLLEAIPGASAGFR</sequence>
<organism evidence="9 10">
    <name type="scientific">Mycobacterium simulans</name>
    <dbReference type="NCBI Taxonomy" id="627089"/>
    <lineage>
        <taxon>Bacteria</taxon>
        <taxon>Bacillati</taxon>
        <taxon>Actinomycetota</taxon>
        <taxon>Actinomycetes</taxon>
        <taxon>Mycobacteriales</taxon>
        <taxon>Mycobacteriaceae</taxon>
        <taxon>Mycobacterium</taxon>
    </lineage>
</organism>
<evidence type="ECO:0000256" key="3">
    <source>
        <dbReference type="ARBA" id="ARBA00022448"/>
    </source>
</evidence>
<dbReference type="InterPro" id="IPR013563">
    <property type="entry name" value="Oligopep_ABC_C"/>
</dbReference>
<name>A0A7Z7ND97_9MYCO</name>
<dbReference type="InterPro" id="IPR003593">
    <property type="entry name" value="AAA+_ATPase"/>
</dbReference>
<comment type="similarity">
    <text evidence="2">Belongs to the ABC transporter superfamily.</text>
</comment>
<dbReference type="InterPro" id="IPR027417">
    <property type="entry name" value="P-loop_NTPase"/>
</dbReference>
<keyword evidence="5" id="KW-0547">Nucleotide-binding</keyword>
<dbReference type="PANTHER" id="PTHR43297">
    <property type="entry name" value="OLIGOPEPTIDE TRANSPORT ATP-BINDING PROTEIN APPD"/>
    <property type="match status" value="1"/>
</dbReference>
<protein>
    <submittedName>
        <fullName evidence="9">Glutathione import ATP-binding protein GsiA</fullName>
        <ecNumber evidence="9">3.6.3.-</ecNumber>
    </submittedName>
</protein>
<dbReference type="GO" id="GO:0016887">
    <property type="term" value="F:ATP hydrolysis activity"/>
    <property type="evidence" value="ECO:0007669"/>
    <property type="project" value="InterPro"/>
</dbReference>
<dbReference type="PANTHER" id="PTHR43297:SF2">
    <property type="entry name" value="DIPEPTIDE TRANSPORT ATP-BINDING PROTEIN DPPD"/>
    <property type="match status" value="1"/>
</dbReference>
<evidence type="ECO:0000259" key="8">
    <source>
        <dbReference type="PROSITE" id="PS50893"/>
    </source>
</evidence>
<dbReference type="InterPro" id="IPR003439">
    <property type="entry name" value="ABC_transporter-like_ATP-bd"/>
</dbReference>
<evidence type="ECO:0000313" key="10">
    <source>
        <dbReference type="Proteomes" id="UP000554965"/>
    </source>
</evidence>
<dbReference type="CDD" id="cd03257">
    <property type="entry name" value="ABC_NikE_OppD_transporters"/>
    <property type="match status" value="2"/>
</dbReference>
<dbReference type="Proteomes" id="UP000554965">
    <property type="component" value="Unassembled WGS sequence"/>
</dbReference>
<dbReference type="GO" id="GO:0005886">
    <property type="term" value="C:plasma membrane"/>
    <property type="evidence" value="ECO:0007669"/>
    <property type="project" value="UniProtKB-SubCell"/>
</dbReference>
<dbReference type="Gene3D" id="3.40.50.300">
    <property type="entry name" value="P-loop containing nucleotide triphosphate hydrolases"/>
    <property type="match status" value="2"/>
</dbReference>
<evidence type="ECO:0000256" key="6">
    <source>
        <dbReference type="ARBA" id="ARBA00022840"/>
    </source>
</evidence>
<evidence type="ECO:0000256" key="1">
    <source>
        <dbReference type="ARBA" id="ARBA00004202"/>
    </source>
</evidence>
<dbReference type="AlphaFoldDB" id="A0A7Z7ND97"/>
<dbReference type="GO" id="GO:0015833">
    <property type="term" value="P:peptide transport"/>
    <property type="evidence" value="ECO:0007669"/>
    <property type="project" value="InterPro"/>
</dbReference>
<dbReference type="NCBIfam" id="NF007739">
    <property type="entry name" value="PRK10419.1"/>
    <property type="match status" value="3"/>
</dbReference>
<dbReference type="EMBL" id="OCTY01000002">
    <property type="protein sequence ID" value="SOJ57763.1"/>
    <property type="molecule type" value="Genomic_DNA"/>
</dbReference>
<comment type="caution">
    <text evidence="9">The sequence shown here is derived from an EMBL/GenBank/DDBJ whole genome shotgun (WGS) entry which is preliminary data.</text>
</comment>
<dbReference type="Pfam" id="PF08352">
    <property type="entry name" value="oligo_HPY"/>
    <property type="match status" value="2"/>
</dbReference>
<gene>
    <name evidence="9" type="primary">gsiA</name>
    <name evidence="9" type="ORF">MSIMFB_05241</name>
</gene>
<accession>A0A7Z7ND97</accession>
<dbReference type="InterPro" id="IPR050388">
    <property type="entry name" value="ABC_Ni/Peptide_Import"/>
</dbReference>
<evidence type="ECO:0000313" key="9">
    <source>
        <dbReference type="EMBL" id="SOJ57763.1"/>
    </source>
</evidence>
<dbReference type="PROSITE" id="PS00211">
    <property type="entry name" value="ABC_TRANSPORTER_1"/>
    <property type="match status" value="2"/>
</dbReference>
<dbReference type="SMART" id="SM00382">
    <property type="entry name" value="AAA"/>
    <property type="match status" value="2"/>
</dbReference>
<dbReference type="EC" id="3.6.3.-" evidence="9"/>
<keyword evidence="3" id="KW-0813">Transport</keyword>
<dbReference type="RefSeq" id="WP_186245097.1">
    <property type="nucleotide sequence ID" value="NZ_OCTY01000002.1"/>
</dbReference>
<evidence type="ECO:0000256" key="5">
    <source>
        <dbReference type="ARBA" id="ARBA00022741"/>
    </source>
</evidence>
<dbReference type="NCBIfam" id="NF008453">
    <property type="entry name" value="PRK11308.1"/>
    <property type="match status" value="3"/>
</dbReference>
<comment type="subcellular location">
    <subcellularLocation>
        <location evidence="1">Cell membrane</location>
        <topology evidence="1">Peripheral membrane protein</topology>
    </subcellularLocation>
</comment>
<dbReference type="PROSITE" id="PS50893">
    <property type="entry name" value="ABC_TRANSPORTER_2"/>
    <property type="match status" value="2"/>
</dbReference>
<keyword evidence="7" id="KW-0472">Membrane</keyword>
<dbReference type="GO" id="GO:0005524">
    <property type="term" value="F:ATP binding"/>
    <property type="evidence" value="ECO:0007669"/>
    <property type="project" value="UniProtKB-KW"/>
</dbReference>
<dbReference type="FunFam" id="3.40.50.300:FF:001383">
    <property type="entry name" value="Peptide ABC transporter ATP-binding protein"/>
    <property type="match status" value="1"/>
</dbReference>
<evidence type="ECO:0000256" key="4">
    <source>
        <dbReference type="ARBA" id="ARBA00022475"/>
    </source>
</evidence>
<dbReference type="SUPFAM" id="SSF52540">
    <property type="entry name" value="P-loop containing nucleoside triphosphate hydrolases"/>
    <property type="match status" value="2"/>
</dbReference>
<reference evidence="9 10" key="1">
    <citation type="submission" date="2017-10" db="EMBL/GenBank/DDBJ databases">
        <authorList>
            <consortium name="Urmite Genomes"/>
        </authorList>
    </citation>
    <scope>NUCLEOTIDE SEQUENCE [LARGE SCALE GENOMIC DNA]</scope>
    <source>
        <strain evidence="9 10">FB-527</strain>
    </source>
</reference>
<dbReference type="Pfam" id="PF00005">
    <property type="entry name" value="ABC_tran"/>
    <property type="match status" value="2"/>
</dbReference>
<dbReference type="InterPro" id="IPR017871">
    <property type="entry name" value="ABC_transporter-like_CS"/>
</dbReference>
<keyword evidence="6 9" id="KW-0067">ATP-binding</keyword>